<dbReference type="FunFam" id="3.30.70.580:FF:000001">
    <property type="entry name" value="tRNA pseudouridine synthase A"/>
    <property type="match status" value="1"/>
</dbReference>
<evidence type="ECO:0000256" key="4">
    <source>
        <dbReference type="HAMAP-Rule" id="MF_00171"/>
    </source>
</evidence>
<comment type="similarity">
    <text evidence="1 4 7">Belongs to the tRNA pseudouridine synthase TruA family.</text>
</comment>
<dbReference type="AlphaFoldDB" id="A0A2W7NB62"/>
<evidence type="ECO:0000256" key="3">
    <source>
        <dbReference type="ARBA" id="ARBA00023235"/>
    </source>
</evidence>
<dbReference type="SUPFAM" id="SSF55120">
    <property type="entry name" value="Pseudouridine synthase"/>
    <property type="match status" value="1"/>
</dbReference>
<evidence type="ECO:0000256" key="5">
    <source>
        <dbReference type="PIRSR" id="PIRSR001430-1"/>
    </source>
</evidence>
<evidence type="ECO:0000256" key="2">
    <source>
        <dbReference type="ARBA" id="ARBA00022694"/>
    </source>
</evidence>
<comment type="caution">
    <text evidence="9">The sequence shown here is derived from an EMBL/GenBank/DDBJ whole genome shotgun (WGS) entry which is preliminary data.</text>
</comment>
<gene>
    <name evidence="4" type="primary">truA</name>
    <name evidence="9" type="ORF">LX69_02205</name>
</gene>
<dbReference type="PANTHER" id="PTHR11142">
    <property type="entry name" value="PSEUDOURIDYLATE SYNTHASE"/>
    <property type="match status" value="1"/>
</dbReference>
<name>A0A2W7NB62_9BACT</name>
<keyword evidence="2 4" id="KW-0819">tRNA processing</keyword>
<accession>A0A2W7NB62</accession>
<dbReference type="InterPro" id="IPR020097">
    <property type="entry name" value="PsdUridine_synth_TruA_a/b_dom"/>
</dbReference>
<dbReference type="OrthoDB" id="9811823at2"/>
<evidence type="ECO:0000259" key="8">
    <source>
        <dbReference type="Pfam" id="PF01416"/>
    </source>
</evidence>
<dbReference type="InterPro" id="IPR020094">
    <property type="entry name" value="TruA/RsuA/RluB/E/F_N"/>
</dbReference>
<reference evidence="9 10" key="1">
    <citation type="submission" date="2018-06" db="EMBL/GenBank/DDBJ databases">
        <title>Genomic Encyclopedia of Archaeal and Bacterial Type Strains, Phase II (KMG-II): from individual species to whole genera.</title>
        <authorList>
            <person name="Goeker M."/>
        </authorList>
    </citation>
    <scope>NUCLEOTIDE SEQUENCE [LARGE SCALE GENOMIC DNA]</scope>
    <source>
        <strain evidence="9 10">DSM 6779</strain>
    </source>
</reference>
<evidence type="ECO:0000256" key="6">
    <source>
        <dbReference type="PIRSR" id="PIRSR001430-2"/>
    </source>
</evidence>
<dbReference type="EC" id="5.4.99.12" evidence="4"/>
<comment type="subunit">
    <text evidence="4">Homodimer.</text>
</comment>
<keyword evidence="3 4" id="KW-0413">Isomerase</keyword>
<dbReference type="GO" id="GO:0031119">
    <property type="term" value="P:tRNA pseudouridine synthesis"/>
    <property type="evidence" value="ECO:0007669"/>
    <property type="project" value="UniProtKB-UniRule"/>
</dbReference>
<dbReference type="InterPro" id="IPR001406">
    <property type="entry name" value="PsdUridine_synth_TruA"/>
</dbReference>
<dbReference type="Pfam" id="PF01416">
    <property type="entry name" value="PseudoU_synth_1"/>
    <property type="match status" value="1"/>
</dbReference>
<dbReference type="InterPro" id="IPR020095">
    <property type="entry name" value="PsdUridine_synth_TruA_C"/>
</dbReference>
<comment type="caution">
    <text evidence="4">Lacks conserved residue(s) required for the propagation of feature annotation.</text>
</comment>
<feature type="domain" description="Pseudouridine synthase I TruA alpha/beta" evidence="8">
    <location>
        <begin position="149"/>
        <end position="244"/>
    </location>
</feature>
<comment type="catalytic activity">
    <reaction evidence="4 7">
        <text>uridine(38/39/40) in tRNA = pseudouridine(38/39/40) in tRNA</text>
        <dbReference type="Rhea" id="RHEA:22376"/>
        <dbReference type="Rhea" id="RHEA-COMP:10085"/>
        <dbReference type="Rhea" id="RHEA-COMP:10087"/>
        <dbReference type="ChEBI" id="CHEBI:65314"/>
        <dbReference type="ChEBI" id="CHEBI:65315"/>
        <dbReference type="EC" id="5.4.99.12"/>
    </reaction>
</comment>
<evidence type="ECO:0000256" key="7">
    <source>
        <dbReference type="RuleBase" id="RU003792"/>
    </source>
</evidence>
<dbReference type="Proteomes" id="UP000249239">
    <property type="component" value="Unassembled WGS sequence"/>
</dbReference>
<sequence length="259" mass="29688">MTRYFIELAYNGSRYHGWQIQPNGITIQELLQDAFFKATRVQTDITGCGRTDTGVHASYFVAHFDMPEPLVSTLACLEKVNRILPPDIAVYSIQEVEPEAHSRFSAVARRYEYRLSLYKNPFQTQQAYFPRFTPDFEKMNQAAALLFNYQDFTSFSKLHGNAKTNICRIDLAQWEQQGSTWVFTIQADRFLRNMVRAIVGTLLEVGRGKISAEQFCDIIERKNRSEAGMSVPAHALSLVDIHYPASVFKPTPGYWLPVR</sequence>
<dbReference type="HAMAP" id="MF_00171">
    <property type="entry name" value="TruA"/>
    <property type="match status" value="1"/>
</dbReference>
<dbReference type="InterPro" id="IPR020103">
    <property type="entry name" value="PsdUridine_synth_cat_dom_sf"/>
</dbReference>
<dbReference type="CDD" id="cd02570">
    <property type="entry name" value="PseudoU_synth_EcTruA"/>
    <property type="match status" value="1"/>
</dbReference>
<dbReference type="PANTHER" id="PTHR11142:SF0">
    <property type="entry name" value="TRNA PSEUDOURIDINE SYNTHASE-LIKE 1"/>
    <property type="match status" value="1"/>
</dbReference>
<dbReference type="GO" id="GO:0160147">
    <property type="term" value="F:tRNA pseudouridine(38-40) synthase activity"/>
    <property type="evidence" value="ECO:0007669"/>
    <property type="project" value="UniProtKB-EC"/>
</dbReference>
<dbReference type="NCBIfam" id="TIGR00071">
    <property type="entry name" value="hisT_truA"/>
    <property type="match status" value="1"/>
</dbReference>
<dbReference type="RefSeq" id="WP_111446053.1">
    <property type="nucleotide sequence ID" value="NZ_QKZK01000016.1"/>
</dbReference>
<protein>
    <recommendedName>
        <fullName evidence="4">tRNA pseudouridine synthase A</fullName>
        <ecNumber evidence="4">5.4.99.12</ecNumber>
    </recommendedName>
    <alternativeName>
        <fullName evidence="4">tRNA pseudouridine(38-40) synthase</fullName>
    </alternativeName>
    <alternativeName>
        <fullName evidence="4">tRNA pseudouridylate synthase I</fullName>
    </alternativeName>
    <alternativeName>
        <fullName evidence="4">tRNA-uridine isomerase I</fullName>
    </alternativeName>
</protein>
<dbReference type="Gene3D" id="3.30.70.580">
    <property type="entry name" value="Pseudouridine synthase I, catalytic domain, N-terminal subdomain"/>
    <property type="match status" value="1"/>
</dbReference>
<organism evidence="9 10">
    <name type="scientific">Breznakibacter xylanolyticus</name>
    <dbReference type="NCBI Taxonomy" id="990"/>
    <lineage>
        <taxon>Bacteria</taxon>
        <taxon>Pseudomonadati</taxon>
        <taxon>Bacteroidota</taxon>
        <taxon>Bacteroidia</taxon>
        <taxon>Marinilabiliales</taxon>
        <taxon>Marinilabiliaceae</taxon>
        <taxon>Breznakibacter</taxon>
    </lineage>
</organism>
<keyword evidence="10" id="KW-1185">Reference proteome</keyword>
<feature type="binding site" evidence="4 6">
    <location>
        <position position="111"/>
    </location>
    <ligand>
        <name>substrate</name>
    </ligand>
</feature>
<dbReference type="Gene3D" id="3.30.70.660">
    <property type="entry name" value="Pseudouridine synthase I, catalytic domain, C-terminal subdomain"/>
    <property type="match status" value="1"/>
</dbReference>
<feature type="active site" description="Nucleophile" evidence="4 5">
    <location>
        <position position="52"/>
    </location>
</feature>
<dbReference type="GO" id="GO:0003723">
    <property type="term" value="F:RNA binding"/>
    <property type="evidence" value="ECO:0007669"/>
    <property type="project" value="InterPro"/>
</dbReference>
<dbReference type="EMBL" id="QKZK01000016">
    <property type="protein sequence ID" value="PZX15367.1"/>
    <property type="molecule type" value="Genomic_DNA"/>
</dbReference>
<evidence type="ECO:0000313" key="9">
    <source>
        <dbReference type="EMBL" id="PZX15367.1"/>
    </source>
</evidence>
<comment type="function">
    <text evidence="4">Formation of pseudouridine at positions 38, 39 and 40 in the anticodon stem and loop of transfer RNAs.</text>
</comment>
<dbReference type="PIRSF" id="PIRSF001430">
    <property type="entry name" value="tRNA_psdUrid_synth"/>
    <property type="match status" value="1"/>
</dbReference>
<proteinExistence type="inferred from homology"/>
<evidence type="ECO:0000256" key="1">
    <source>
        <dbReference type="ARBA" id="ARBA00009375"/>
    </source>
</evidence>
<evidence type="ECO:0000313" key="10">
    <source>
        <dbReference type="Proteomes" id="UP000249239"/>
    </source>
</evidence>